<evidence type="ECO:0000259" key="2">
    <source>
        <dbReference type="Pfam" id="PF18563"/>
    </source>
</evidence>
<dbReference type="InterPro" id="IPR041464">
    <property type="entry name" value="TubC_N"/>
</dbReference>
<dbReference type="InterPro" id="IPR001242">
    <property type="entry name" value="Condensation_dom"/>
</dbReference>
<accession>A0A4R2GZW3</accession>
<dbReference type="Pfam" id="PF18563">
    <property type="entry name" value="TubC_N"/>
    <property type="match status" value="1"/>
</dbReference>
<comment type="caution">
    <text evidence="3">The sequence shown here is derived from an EMBL/GenBank/DDBJ whole genome shotgun (WGS) entry which is preliminary data.</text>
</comment>
<dbReference type="AlphaFoldDB" id="A0A4R2GZW3"/>
<proteinExistence type="predicted"/>
<dbReference type="Gene3D" id="3.30.559.10">
    <property type="entry name" value="Chloramphenicol acetyltransferase-like domain"/>
    <property type="match status" value="1"/>
</dbReference>
<evidence type="ECO:0000313" key="4">
    <source>
        <dbReference type="Proteomes" id="UP000295684"/>
    </source>
</evidence>
<sequence>MDAIKNLILNLKNLNVQIDVDGEDLRIAAKKGVIDDQLKELIKKHKQDLINLVLRSRQLTLKNIPLLSLQTDYELSSSQRRLWILDQLDEGNVAYNMSGVYVFEDDFDSHCLELSFQQLISRHEILRTVFRENVKGEIRQYILSPEAVGFSFSYHELYGSRETGLSVDKLIVNDLQRPFDLSSGPLLRASVYHVGDHEWIFTYTMHHIISDGWSMGILIREVLAYY</sequence>
<dbReference type="RefSeq" id="WP_208864598.1">
    <property type="nucleotide sequence ID" value="NZ_SLWO01000018.1"/>
</dbReference>
<organism evidence="3 4">
    <name type="scientific">Pedobacter psychrotolerans</name>
    <dbReference type="NCBI Taxonomy" id="1843235"/>
    <lineage>
        <taxon>Bacteria</taxon>
        <taxon>Pseudomonadati</taxon>
        <taxon>Bacteroidota</taxon>
        <taxon>Sphingobacteriia</taxon>
        <taxon>Sphingobacteriales</taxon>
        <taxon>Sphingobacteriaceae</taxon>
        <taxon>Pedobacter</taxon>
    </lineage>
</organism>
<name>A0A4R2GZW3_9SPHI</name>
<protein>
    <submittedName>
        <fullName evidence="3">Condensation domain-containing protein</fullName>
    </submittedName>
</protein>
<dbReference type="PANTHER" id="PTHR45398">
    <property type="match status" value="1"/>
</dbReference>
<dbReference type="PANTHER" id="PTHR45398:SF1">
    <property type="entry name" value="ENZYME, PUTATIVE (JCVI)-RELATED"/>
    <property type="match status" value="1"/>
</dbReference>
<evidence type="ECO:0000259" key="1">
    <source>
        <dbReference type="Pfam" id="PF00668"/>
    </source>
</evidence>
<feature type="domain" description="Condensation" evidence="1">
    <location>
        <begin position="70"/>
        <end position="226"/>
    </location>
</feature>
<dbReference type="InterPro" id="IPR023213">
    <property type="entry name" value="CAT-like_dom_sf"/>
</dbReference>
<dbReference type="InterPro" id="IPR044894">
    <property type="entry name" value="TubC_N_sf"/>
</dbReference>
<reference evidence="3 4" key="1">
    <citation type="submission" date="2019-03" db="EMBL/GenBank/DDBJ databases">
        <title>Genomic Encyclopedia of Type Strains, Phase IV (KMG-IV): sequencing the most valuable type-strain genomes for metagenomic binning, comparative biology and taxonomic classification.</title>
        <authorList>
            <person name="Goeker M."/>
        </authorList>
    </citation>
    <scope>NUCLEOTIDE SEQUENCE [LARGE SCALE GENOMIC DNA]</scope>
    <source>
        <strain evidence="3 4">DSM 103236</strain>
    </source>
</reference>
<feature type="non-terminal residue" evidence="3">
    <location>
        <position position="226"/>
    </location>
</feature>
<evidence type="ECO:0000313" key="3">
    <source>
        <dbReference type="EMBL" id="TCO17346.1"/>
    </source>
</evidence>
<dbReference type="EMBL" id="SLWO01000018">
    <property type="protein sequence ID" value="TCO17346.1"/>
    <property type="molecule type" value="Genomic_DNA"/>
</dbReference>
<dbReference type="Pfam" id="PF00668">
    <property type="entry name" value="Condensation"/>
    <property type="match status" value="1"/>
</dbReference>
<dbReference type="Proteomes" id="UP000295684">
    <property type="component" value="Unassembled WGS sequence"/>
</dbReference>
<dbReference type="GO" id="GO:0003824">
    <property type="term" value="F:catalytic activity"/>
    <property type="evidence" value="ECO:0007669"/>
    <property type="project" value="InterPro"/>
</dbReference>
<dbReference type="Gene3D" id="1.10.10.1830">
    <property type="entry name" value="Non-ribosomal peptide synthase, adenylation domain"/>
    <property type="match status" value="1"/>
</dbReference>
<gene>
    <name evidence="3" type="ORF">EV200_1183</name>
</gene>
<feature type="domain" description="TubC N-terminal docking" evidence="2">
    <location>
        <begin position="4"/>
        <end position="51"/>
    </location>
</feature>
<dbReference type="SUPFAM" id="SSF52777">
    <property type="entry name" value="CoA-dependent acyltransferases"/>
    <property type="match status" value="1"/>
</dbReference>